<protein>
    <submittedName>
        <fullName evidence="1">Uncharacterized protein</fullName>
    </submittedName>
</protein>
<keyword evidence="2" id="KW-1185">Reference proteome</keyword>
<proteinExistence type="predicted"/>
<evidence type="ECO:0000313" key="1">
    <source>
        <dbReference type="EMBL" id="KAH7848960.1"/>
    </source>
</evidence>
<dbReference type="EMBL" id="CM037157">
    <property type="protein sequence ID" value="KAH7848960.1"/>
    <property type="molecule type" value="Genomic_DNA"/>
</dbReference>
<name>A0ACB7Y661_9ERIC</name>
<evidence type="ECO:0000313" key="2">
    <source>
        <dbReference type="Proteomes" id="UP000828048"/>
    </source>
</evidence>
<gene>
    <name evidence="1" type="ORF">Vadar_010848</name>
</gene>
<comment type="caution">
    <text evidence="1">The sequence shown here is derived from an EMBL/GenBank/DDBJ whole genome shotgun (WGS) entry which is preliminary data.</text>
</comment>
<dbReference type="Proteomes" id="UP000828048">
    <property type="component" value="Chromosome 7"/>
</dbReference>
<reference evidence="1 2" key="1">
    <citation type="journal article" date="2021" name="Hortic Res">
        <title>High-quality reference genome and annotation aids understanding of berry development for evergreen blueberry (Vaccinium darrowii).</title>
        <authorList>
            <person name="Yu J."/>
            <person name="Hulse-Kemp A.M."/>
            <person name="Babiker E."/>
            <person name="Staton M."/>
        </authorList>
    </citation>
    <scope>NUCLEOTIDE SEQUENCE [LARGE SCALE GENOMIC DNA]</scope>
    <source>
        <strain evidence="2">cv. NJ 8807/NJ 8810</strain>
        <tissue evidence="1">Young leaf</tissue>
    </source>
</reference>
<accession>A0ACB7Y661</accession>
<sequence>MELRGCSHLHFIQAIRAGSVEKILNVNSRGRPALSFKKLEDIYESEDDKIHDSLSTLKPEDSDADMVFDSDMVKTETKKGESNTEMSNCNADDDEEGTDGINSEKMTLKQLKEQCKTKKRKALRSLYLSPEQDYPDRHPEEDECDLEEPISSWKLKNPIGKKKRAKKRSSSPQTEISVKSDQISRAEDSMQYSPDLPVLTVKAEVPETEYTECRDTSCSSDDTSNFCAEQESCAVKPDLALGEKISLTEEEFQSCIVNELCFDHLEHIEPNYLLTPTGGETMDAENLRKTCQRSLVFPTPEDKEGHILLPLLEESSLETNFLVNDQGSDTSNHFQSNSSVHEISTQTNHACGVQLPDMAMDSNLCCLKPDSAGDPHNLEDDISENLPPNLEMDSLCSSFCNQSTSWNTHCSSPEIVLLLTDADLLATEKLPLISISGEAARDCLSPHERPVDFEIDSSAWEEKQPLRSAPDGSESNSSAPNLEMDFLSSSFCNHSTSWDTHYSSPEIVLLSMDDDLLASKKPPLLSVCGGVARDCLSPHKSPVDEVDSTAGEGKQCLRSSPDDSESNASEKDHCDGACKSPLPVIENNYPLEQCHPPERLLSTRKAISPTSQEKLRQAMEGVELDGQIDHHKCKDKLQFTKDTQDSPSPVGPDTLAEVDANPEGLGEVTRTSDAISPRQMTKKPRSERKGSPPRVFRRAPLLSRPLPHASTGAASIHSCSERAIAFSQRQMQDIESLATMLMEELKFMKDIVEEQVQSEAPPTTSLKYGVDEVKTAIKNATKAEEKTRKWLAMMTRDSNRFCKLMRLNEKKGEIAAGNAIHKDRKKITFADEAGGVLCHVKFIENSIDSPDSKN</sequence>
<organism evidence="1 2">
    <name type="scientific">Vaccinium darrowii</name>
    <dbReference type="NCBI Taxonomy" id="229202"/>
    <lineage>
        <taxon>Eukaryota</taxon>
        <taxon>Viridiplantae</taxon>
        <taxon>Streptophyta</taxon>
        <taxon>Embryophyta</taxon>
        <taxon>Tracheophyta</taxon>
        <taxon>Spermatophyta</taxon>
        <taxon>Magnoliopsida</taxon>
        <taxon>eudicotyledons</taxon>
        <taxon>Gunneridae</taxon>
        <taxon>Pentapetalae</taxon>
        <taxon>asterids</taxon>
        <taxon>Ericales</taxon>
        <taxon>Ericaceae</taxon>
        <taxon>Vaccinioideae</taxon>
        <taxon>Vaccinieae</taxon>
        <taxon>Vaccinium</taxon>
    </lineage>
</organism>